<gene>
    <name evidence="2" type="ORF">SAMN05444169_0343</name>
</gene>
<accession>A0A1M5GSL3</accession>
<sequence>MRITLALASLLVLVATASSQAEDNRACILKATEALPRIAGLAVTKTRTRPVPAEIMATWRGQTRPIMVDVDIVAAGAAETYSYICVLTNKTAFVRRVMS</sequence>
<feature type="chain" id="PRO_5009910553" evidence="1">
    <location>
        <begin position="22"/>
        <end position="99"/>
    </location>
</feature>
<organism evidence="2 3">
    <name type="scientific">Bradyrhizobium erythrophlei</name>
    <dbReference type="NCBI Taxonomy" id="1437360"/>
    <lineage>
        <taxon>Bacteria</taxon>
        <taxon>Pseudomonadati</taxon>
        <taxon>Pseudomonadota</taxon>
        <taxon>Alphaproteobacteria</taxon>
        <taxon>Hyphomicrobiales</taxon>
        <taxon>Nitrobacteraceae</taxon>
        <taxon>Bradyrhizobium</taxon>
    </lineage>
</organism>
<dbReference type="OrthoDB" id="8245805at2"/>
<keyword evidence="1" id="KW-0732">Signal</keyword>
<evidence type="ECO:0000313" key="2">
    <source>
        <dbReference type="EMBL" id="SHG06512.1"/>
    </source>
</evidence>
<dbReference type="AlphaFoldDB" id="A0A1M5GSL3"/>
<reference evidence="2 3" key="1">
    <citation type="submission" date="2016-11" db="EMBL/GenBank/DDBJ databases">
        <authorList>
            <person name="Jaros S."/>
            <person name="Januszkiewicz K."/>
            <person name="Wedrychowicz H."/>
        </authorList>
    </citation>
    <scope>NUCLEOTIDE SEQUENCE [LARGE SCALE GENOMIC DNA]</scope>
    <source>
        <strain evidence="2 3">GAS242</strain>
    </source>
</reference>
<dbReference type="Proteomes" id="UP000190675">
    <property type="component" value="Chromosome I"/>
</dbReference>
<evidence type="ECO:0000313" key="3">
    <source>
        <dbReference type="Proteomes" id="UP000190675"/>
    </source>
</evidence>
<name>A0A1M5GSL3_9BRAD</name>
<feature type="signal peptide" evidence="1">
    <location>
        <begin position="1"/>
        <end position="21"/>
    </location>
</feature>
<evidence type="ECO:0000256" key="1">
    <source>
        <dbReference type="SAM" id="SignalP"/>
    </source>
</evidence>
<protein>
    <submittedName>
        <fullName evidence="2">Uncharacterized protein</fullName>
    </submittedName>
</protein>
<dbReference type="EMBL" id="LT670818">
    <property type="protein sequence ID" value="SHG06512.1"/>
    <property type="molecule type" value="Genomic_DNA"/>
</dbReference>
<dbReference type="RefSeq" id="WP_079564282.1">
    <property type="nucleotide sequence ID" value="NZ_LT670818.1"/>
</dbReference>
<proteinExistence type="predicted"/>